<evidence type="ECO:0000256" key="2">
    <source>
        <dbReference type="ARBA" id="ARBA00022475"/>
    </source>
</evidence>
<organism evidence="9 10">
    <name type="scientific">SAR86 cluster bacterium</name>
    <dbReference type="NCBI Taxonomy" id="2030880"/>
    <lineage>
        <taxon>Bacteria</taxon>
        <taxon>Pseudomonadati</taxon>
        <taxon>Pseudomonadota</taxon>
        <taxon>Gammaproteobacteria</taxon>
        <taxon>SAR86 cluster</taxon>
    </lineage>
</organism>
<dbReference type="GO" id="GO:0005886">
    <property type="term" value="C:plasma membrane"/>
    <property type="evidence" value="ECO:0007669"/>
    <property type="project" value="UniProtKB-SubCell"/>
</dbReference>
<proteinExistence type="predicted"/>
<dbReference type="InterPro" id="IPR050183">
    <property type="entry name" value="DsbB"/>
</dbReference>
<keyword evidence="3 8" id="KW-0812">Transmembrane</keyword>
<dbReference type="Gene3D" id="1.20.1550.10">
    <property type="entry name" value="DsbB-like"/>
    <property type="match status" value="1"/>
</dbReference>
<keyword evidence="4" id="KW-0249">Electron transport</keyword>
<dbReference type="SUPFAM" id="SSF158442">
    <property type="entry name" value="DsbB-like"/>
    <property type="match status" value="1"/>
</dbReference>
<evidence type="ECO:0000256" key="7">
    <source>
        <dbReference type="ARBA" id="ARBA00023284"/>
    </source>
</evidence>
<feature type="transmembrane region" description="Helical" evidence="8">
    <location>
        <begin position="144"/>
        <end position="162"/>
    </location>
</feature>
<dbReference type="Pfam" id="PF02600">
    <property type="entry name" value="DsbB"/>
    <property type="match status" value="1"/>
</dbReference>
<keyword evidence="6 8" id="KW-0472">Membrane</keyword>
<sequence length="167" mass="19240">MKAFFQNYLDFFITFCSGFVVLSQYYLENIEGFTPCNLCLIQSYTARTVFVIFLIKALTPILKTYFDILGILALTIGLSAGSRQIYLQNLPKDQLPDGLCDMPFDVIFNIYPFFEGIQKIFIGSSKCAEEVWTFLSLNIAEWSTIYFASMILLILLRYLLIFTNMTK</sequence>
<dbReference type="Proteomes" id="UP001056381">
    <property type="component" value="Chromosome"/>
</dbReference>
<dbReference type="AlphaFoldDB" id="A0A9Q8X404"/>
<protein>
    <submittedName>
        <fullName evidence="9">Disulfide bond formation protein B</fullName>
    </submittedName>
</protein>
<gene>
    <name evidence="9" type="ORF">M9B40_00155</name>
</gene>
<evidence type="ECO:0000256" key="3">
    <source>
        <dbReference type="ARBA" id="ARBA00022692"/>
    </source>
</evidence>
<evidence type="ECO:0000256" key="8">
    <source>
        <dbReference type="SAM" id="Phobius"/>
    </source>
</evidence>
<feature type="transmembrane region" description="Helical" evidence="8">
    <location>
        <begin position="32"/>
        <end position="54"/>
    </location>
</feature>
<evidence type="ECO:0000256" key="5">
    <source>
        <dbReference type="ARBA" id="ARBA00022989"/>
    </source>
</evidence>
<evidence type="ECO:0000256" key="4">
    <source>
        <dbReference type="ARBA" id="ARBA00022982"/>
    </source>
</evidence>
<evidence type="ECO:0000313" key="10">
    <source>
        <dbReference type="Proteomes" id="UP001056381"/>
    </source>
</evidence>
<dbReference type="PANTHER" id="PTHR36570:SF3">
    <property type="entry name" value="DISULFIDE BOND FORMATION PROTEIN B"/>
    <property type="match status" value="1"/>
</dbReference>
<name>A0A9Q8X404_9GAMM</name>
<dbReference type="EMBL" id="CP097966">
    <property type="protein sequence ID" value="URQ63213.1"/>
    <property type="molecule type" value="Genomic_DNA"/>
</dbReference>
<dbReference type="GO" id="GO:0015035">
    <property type="term" value="F:protein-disulfide reductase activity"/>
    <property type="evidence" value="ECO:0007669"/>
    <property type="project" value="InterPro"/>
</dbReference>
<keyword evidence="4" id="KW-0813">Transport</keyword>
<dbReference type="InterPro" id="IPR003752">
    <property type="entry name" value="DiS_bond_form_DsbB/BdbC"/>
</dbReference>
<evidence type="ECO:0000256" key="6">
    <source>
        <dbReference type="ARBA" id="ARBA00023136"/>
    </source>
</evidence>
<comment type="subcellular location">
    <subcellularLocation>
        <location evidence="1">Cell membrane</location>
        <topology evidence="1">Multi-pass membrane protein</topology>
    </subcellularLocation>
</comment>
<accession>A0A9Q8X404</accession>
<evidence type="ECO:0000313" key="9">
    <source>
        <dbReference type="EMBL" id="URQ63213.1"/>
    </source>
</evidence>
<reference evidence="9" key="1">
    <citation type="submission" date="2022-05" db="EMBL/GenBank/DDBJ databases">
        <title>Single-amplified genomics reveal most streamlined microbe among free-living bacteria.</title>
        <authorList>
            <person name="Roda-Garcia J."/>
            <person name="Haro-Moreno J.M."/>
            <person name="Rodriguez-Valera F."/>
            <person name="Almagro-Moreno S."/>
            <person name="Lopez-Perez M."/>
        </authorList>
    </citation>
    <scope>NUCLEOTIDE SEQUENCE</scope>
    <source>
        <strain evidence="9">TMED112-D2-2</strain>
    </source>
</reference>
<keyword evidence="10" id="KW-1185">Reference proteome</keyword>
<dbReference type="GO" id="GO:0006457">
    <property type="term" value="P:protein folding"/>
    <property type="evidence" value="ECO:0007669"/>
    <property type="project" value="InterPro"/>
</dbReference>
<dbReference type="PANTHER" id="PTHR36570">
    <property type="entry name" value="DISULFIDE BOND FORMATION PROTEIN B"/>
    <property type="match status" value="1"/>
</dbReference>
<keyword evidence="5 8" id="KW-1133">Transmembrane helix</keyword>
<dbReference type="InterPro" id="IPR023380">
    <property type="entry name" value="DsbB-like_sf"/>
</dbReference>
<keyword evidence="2" id="KW-1003">Cell membrane</keyword>
<feature type="transmembrane region" description="Helical" evidence="8">
    <location>
        <begin position="7"/>
        <end position="26"/>
    </location>
</feature>
<evidence type="ECO:0000256" key="1">
    <source>
        <dbReference type="ARBA" id="ARBA00004651"/>
    </source>
</evidence>
<keyword evidence="7" id="KW-0676">Redox-active center</keyword>
<feature type="transmembrane region" description="Helical" evidence="8">
    <location>
        <begin position="66"/>
        <end position="86"/>
    </location>
</feature>